<dbReference type="EMBL" id="LVLJ01000748">
    <property type="protein sequence ID" value="OAE32699.1"/>
    <property type="molecule type" value="Genomic_DNA"/>
</dbReference>
<evidence type="ECO:0000313" key="4">
    <source>
        <dbReference type="Proteomes" id="UP000077202"/>
    </source>
</evidence>
<keyword evidence="2" id="KW-1133">Transmembrane helix</keyword>
<protein>
    <submittedName>
        <fullName evidence="3">Uncharacterized protein</fullName>
    </submittedName>
</protein>
<proteinExistence type="predicted"/>
<keyword evidence="4" id="KW-1185">Reference proteome</keyword>
<evidence type="ECO:0000256" key="2">
    <source>
        <dbReference type="SAM" id="Phobius"/>
    </source>
</evidence>
<name>A0A176WHY5_MARPO</name>
<keyword evidence="2" id="KW-0472">Membrane</keyword>
<feature type="transmembrane region" description="Helical" evidence="2">
    <location>
        <begin position="195"/>
        <end position="220"/>
    </location>
</feature>
<dbReference type="AlphaFoldDB" id="A0A176WHY5"/>
<evidence type="ECO:0000256" key="1">
    <source>
        <dbReference type="SAM" id="MobiDB-lite"/>
    </source>
</evidence>
<feature type="transmembrane region" description="Helical" evidence="2">
    <location>
        <begin position="138"/>
        <end position="162"/>
    </location>
</feature>
<organism evidence="3 4">
    <name type="scientific">Marchantia polymorpha subsp. ruderalis</name>
    <dbReference type="NCBI Taxonomy" id="1480154"/>
    <lineage>
        <taxon>Eukaryota</taxon>
        <taxon>Viridiplantae</taxon>
        <taxon>Streptophyta</taxon>
        <taxon>Embryophyta</taxon>
        <taxon>Marchantiophyta</taxon>
        <taxon>Marchantiopsida</taxon>
        <taxon>Marchantiidae</taxon>
        <taxon>Marchantiales</taxon>
        <taxon>Marchantiaceae</taxon>
        <taxon>Marchantia</taxon>
    </lineage>
</organism>
<accession>A0A176WHY5</accession>
<gene>
    <name evidence="3" type="ORF">AXG93_4085s1210</name>
</gene>
<feature type="transmembrane region" description="Helical" evidence="2">
    <location>
        <begin position="168"/>
        <end position="188"/>
    </location>
</feature>
<dbReference type="Proteomes" id="UP000077202">
    <property type="component" value="Unassembled WGS sequence"/>
</dbReference>
<sequence length="325" mass="35981">MMKSMAEVFDECFEAWTEEEVVKFVELFLDFTNQEATSSDNTDREITPSSSSSSSNLVESEDCLRYLEYKIREEYPDHTDGLSRNDVFRMGVVKILMEKGYRLDDLFEAMASEPRTRSRAISKAAQWASKVIFHLTDALVLATVIGLATLTMGSLMLAGVIASMATGLSVFISTTFLSSSFFVSFIPVITALGTLLLLAALSCMIFGSVCFGLFSLLCWIHDYLLGHDPPGARELAELSGRARALLASGLLRLRKFAPSVAGCFPYIKDMAILLSIKVLLMAKRMKLLMPTTRSELSKLLITDGIGISHTNIFKHQSAFTWDLSL</sequence>
<reference evidence="3" key="1">
    <citation type="submission" date="2016-03" db="EMBL/GenBank/DDBJ databases">
        <title>Mechanisms controlling the formation of the plant cell surface in tip-growing cells are functionally conserved among land plants.</title>
        <authorList>
            <person name="Honkanen S."/>
            <person name="Jones V.A."/>
            <person name="Morieri G."/>
            <person name="Champion C."/>
            <person name="Hetherington A.J."/>
            <person name="Kelly S."/>
            <person name="Saint-Marcoux D."/>
            <person name="Proust H."/>
            <person name="Prescott H."/>
            <person name="Dolan L."/>
        </authorList>
    </citation>
    <scope>NUCLEOTIDE SEQUENCE [LARGE SCALE GENOMIC DNA]</scope>
    <source>
        <tissue evidence="3">Whole gametophyte</tissue>
    </source>
</reference>
<feature type="region of interest" description="Disordered" evidence="1">
    <location>
        <begin position="36"/>
        <end position="57"/>
    </location>
</feature>
<keyword evidence="2" id="KW-0812">Transmembrane</keyword>
<comment type="caution">
    <text evidence="3">The sequence shown here is derived from an EMBL/GenBank/DDBJ whole genome shotgun (WGS) entry which is preliminary data.</text>
</comment>
<evidence type="ECO:0000313" key="3">
    <source>
        <dbReference type="EMBL" id="OAE32699.1"/>
    </source>
</evidence>